<evidence type="ECO:0000256" key="1">
    <source>
        <dbReference type="ARBA" id="ARBA00022801"/>
    </source>
</evidence>
<dbReference type="EMBL" id="BARV01028289">
    <property type="protein sequence ID" value="GAI45915.1"/>
    <property type="molecule type" value="Genomic_DNA"/>
</dbReference>
<gene>
    <name evidence="2" type="ORF">S06H3_45331</name>
</gene>
<dbReference type="PANTHER" id="PTHR11113">
    <property type="entry name" value="N-ACETYLGLUCOSAMINE-6-PHOSPHATE DEACETYLASE"/>
    <property type="match status" value="1"/>
</dbReference>
<proteinExistence type="predicted"/>
<dbReference type="GO" id="GO:0006046">
    <property type="term" value="P:N-acetylglucosamine catabolic process"/>
    <property type="evidence" value="ECO:0007669"/>
    <property type="project" value="TreeGrafter"/>
</dbReference>
<dbReference type="AlphaFoldDB" id="X1Q4A0"/>
<reference evidence="2" key="1">
    <citation type="journal article" date="2014" name="Front. Microbiol.">
        <title>High frequency of phylogenetically diverse reductive dehalogenase-homologous genes in deep subseafloor sedimentary metagenomes.</title>
        <authorList>
            <person name="Kawai M."/>
            <person name="Futagami T."/>
            <person name="Toyoda A."/>
            <person name="Takaki Y."/>
            <person name="Nishi S."/>
            <person name="Hori S."/>
            <person name="Arai W."/>
            <person name="Tsubouchi T."/>
            <person name="Morono Y."/>
            <person name="Uchiyama I."/>
            <person name="Ito T."/>
            <person name="Fujiyama A."/>
            <person name="Inagaki F."/>
            <person name="Takami H."/>
        </authorList>
    </citation>
    <scope>NUCLEOTIDE SEQUENCE</scope>
    <source>
        <strain evidence="2">Expedition CK06-06</strain>
    </source>
</reference>
<dbReference type="GO" id="GO:0008448">
    <property type="term" value="F:N-acetylglucosamine-6-phosphate deacetylase activity"/>
    <property type="evidence" value="ECO:0007669"/>
    <property type="project" value="TreeGrafter"/>
</dbReference>
<feature type="non-terminal residue" evidence="2">
    <location>
        <position position="1"/>
    </location>
</feature>
<protein>
    <recommendedName>
        <fullName evidence="3">Amidohydrolase-related domain-containing protein</fullName>
    </recommendedName>
</protein>
<evidence type="ECO:0000313" key="2">
    <source>
        <dbReference type="EMBL" id="GAI45915.1"/>
    </source>
</evidence>
<organism evidence="2">
    <name type="scientific">marine sediment metagenome</name>
    <dbReference type="NCBI Taxonomy" id="412755"/>
    <lineage>
        <taxon>unclassified sequences</taxon>
        <taxon>metagenomes</taxon>
        <taxon>ecological metagenomes</taxon>
    </lineage>
</organism>
<name>X1Q4A0_9ZZZZ</name>
<dbReference type="PANTHER" id="PTHR11113:SF14">
    <property type="entry name" value="N-ACETYLGLUCOSAMINE-6-PHOSPHATE DEACETYLASE"/>
    <property type="match status" value="1"/>
</dbReference>
<comment type="caution">
    <text evidence="2">The sequence shown here is derived from an EMBL/GenBank/DDBJ whole genome shotgun (WGS) entry which is preliminary data.</text>
</comment>
<evidence type="ECO:0008006" key="3">
    <source>
        <dbReference type="Google" id="ProtNLM"/>
    </source>
</evidence>
<dbReference type="Gene3D" id="3.20.20.140">
    <property type="entry name" value="Metal-dependent hydrolases"/>
    <property type="match status" value="1"/>
</dbReference>
<dbReference type="InterPro" id="IPR032466">
    <property type="entry name" value="Metal_Hydrolase"/>
</dbReference>
<sequence length="260" mass="28441">QHIPTIISSPQERILKNLEIISKAINTSPDIMEAISGIHIEGPFISPEEGPRGCHDPIFIRNPDFEEFRQWQKAAEGWIVMVTIAPERKDSIDFIKKVTRTGVKIAIGHTGAAPEIIKDAIEAGAQFSTHLGNGSYPILPKVNNYIWEQLAADELFTGIICDGFHLPASVVKVFARAKGLERLILTSDVALAGGLNPGIYKWGNMEVEIFKDGHLGLAGTGILAGAGHLLNWDIAHFIRFTRNNLANTIPLCTINPAKII</sequence>
<keyword evidence="1" id="KW-0378">Hydrolase</keyword>
<accession>X1Q4A0</accession>
<dbReference type="SUPFAM" id="SSF51556">
    <property type="entry name" value="Metallo-dependent hydrolases"/>
    <property type="match status" value="1"/>
</dbReference>
<feature type="non-terminal residue" evidence="2">
    <location>
        <position position="260"/>
    </location>
</feature>